<dbReference type="RefSeq" id="XP_060547831.1">
    <property type="nucleotide sequence ID" value="XM_060691848.1"/>
</dbReference>
<dbReference type="InterPro" id="IPR036013">
    <property type="entry name" value="Band_7/SPFH_dom_sf"/>
</dbReference>
<keyword evidence="2" id="KW-0472">Membrane</keyword>
<accession>A0ABM3ZHH9</accession>
<dbReference type="Proteomes" id="UP001652622">
    <property type="component" value="Unplaced"/>
</dbReference>
<protein>
    <submittedName>
        <fullName evidence="5">Stomatin-like isoform X2</fullName>
    </submittedName>
</protein>
<dbReference type="PANTHER" id="PTHR10264">
    <property type="entry name" value="BAND 7 PROTEIN-RELATED"/>
    <property type="match status" value="1"/>
</dbReference>
<dbReference type="PANTHER" id="PTHR10264:SF19">
    <property type="entry name" value="AT06885P-RELATED"/>
    <property type="match status" value="1"/>
</dbReference>
<proteinExistence type="inferred from homology"/>
<reference evidence="5" key="1">
    <citation type="submission" date="2025-08" db="UniProtKB">
        <authorList>
            <consortium name="RefSeq"/>
        </authorList>
    </citation>
    <scope>IDENTIFICATION</scope>
    <source>
        <tissue evidence="5">Blood</tissue>
    </source>
</reference>
<dbReference type="InterPro" id="IPR001972">
    <property type="entry name" value="Stomatin_HflK_fam"/>
</dbReference>
<dbReference type="SUPFAM" id="SSF117892">
    <property type="entry name" value="Band 7/SPFH domain"/>
    <property type="match status" value="1"/>
</dbReference>
<comment type="similarity">
    <text evidence="1">Belongs to the band 7/mec-2 family.</text>
</comment>
<evidence type="ECO:0000256" key="1">
    <source>
        <dbReference type="ARBA" id="ARBA00008164"/>
    </source>
</evidence>
<keyword evidence="2" id="KW-1133">Transmembrane helix</keyword>
<feature type="transmembrane region" description="Helical" evidence="2">
    <location>
        <begin position="29"/>
        <end position="54"/>
    </location>
</feature>
<dbReference type="PRINTS" id="PR00721">
    <property type="entry name" value="STOMATIN"/>
</dbReference>
<name>A0ABM3ZHH9_PANGU</name>
<gene>
    <name evidence="5" type="primary">LOC117665096</name>
</gene>
<dbReference type="SMART" id="SM00244">
    <property type="entry name" value="PHB"/>
    <property type="match status" value="1"/>
</dbReference>
<evidence type="ECO:0000313" key="4">
    <source>
        <dbReference type="Proteomes" id="UP001652622"/>
    </source>
</evidence>
<dbReference type="InterPro" id="IPR043202">
    <property type="entry name" value="Band-7_stomatin-like"/>
</dbReference>
<dbReference type="Gene3D" id="3.30.479.30">
    <property type="entry name" value="Band 7 domain"/>
    <property type="match status" value="1"/>
</dbReference>
<organism evidence="4 5">
    <name type="scientific">Pantherophis guttatus</name>
    <name type="common">Corn snake</name>
    <name type="synonym">Elaphe guttata</name>
    <dbReference type="NCBI Taxonomy" id="94885"/>
    <lineage>
        <taxon>Eukaryota</taxon>
        <taxon>Metazoa</taxon>
        <taxon>Chordata</taxon>
        <taxon>Craniata</taxon>
        <taxon>Vertebrata</taxon>
        <taxon>Euteleostomi</taxon>
        <taxon>Lepidosauria</taxon>
        <taxon>Squamata</taxon>
        <taxon>Bifurcata</taxon>
        <taxon>Unidentata</taxon>
        <taxon>Episquamata</taxon>
        <taxon>Toxicofera</taxon>
        <taxon>Serpentes</taxon>
        <taxon>Colubroidea</taxon>
        <taxon>Colubridae</taxon>
        <taxon>Colubrinae</taxon>
        <taxon>Pantherophis</taxon>
    </lineage>
</organism>
<dbReference type="GeneID" id="117665096"/>
<feature type="domain" description="Band 7" evidence="3">
    <location>
        <begin position="49"/>
        <end position="208"/>
    </location>
</feature>
<keyword evidence="4" id="KW-1185">Reference proteome</keyword>
<sequence>MSVPLKKPEESVASDTFKDPEDNLARGELFLLVLSVLCLLMTFPISLCFCLQVVTEYEEPVIMRFGHIRKNVSRGAGVYFILPCTDTLTKVDMRTKALELPFQEIFTKDPLVIDVDGVVYYRVQDAFLAVTKVSDADVATNLLAKAIMKNTLGTQTLSHLISDREKVAKEIQVLLGNITADWGVTIEHVEIKNVKTRVNVRGLSPQGM</sequence>
<evidence type="ECO:0000259" key="3">
    <source>
        <dbReference type="SMART" id="SM00244"/>
    </source>
</evidence>
<evidence type="ECO:0000256" key="2">
    <source>
        <dbReference type="SAM" id="Phobius"/>
    </source>
</evidence>
<evidence type="ECO:0000313" key="5">
    <source>
        <dbReference type="RefSeq" id="XP_060547831.1"/>
    </source>
</evidence>
<keyword evidence="2" id="KW-0812">Transmembrane</keyword>
<dbReference type="Pfam" id="PF01145">
    <property type="entry name" value="Band_7"/>
    <property type="match status" value="1"/>
</dbReference>
<dbReference type="InterPro" id="IPR001107">
    <property type="entry name" value="Band_7"/>
</dbReference>